<comment type="caution">
    <text evidence="2">The sequence shown here is derived from an EMBL/GenBank/DDBJ whole genome shotgun (WGS) entry which is preliminary data.</text>
</comment>
<evidence type="ECO:0000256" key="1">
    <source>
        <dbReference type="SAM" id="Phobius"/>
    </source>
</evidence>
<proteinExistence type="predicted"/>
<reference evidence="2 3" key="1">
    <citation type="submission" date="2019-01" db="EMBL/GenBank/DDBJ databases">
        <title>Draft genome sequence of Dictyobacter sp. Uno17.</title>
        <authorList>
            <person name="Wang C.M."/>
            <person name="Zheng Y."/>
            <person name="Sakai Y."/>
            <person name="Abe K."/>
            <person name="Yokota A."/>
            <person name="Yabe S."/>
        </authorList>
    </citation>
    <scope>NUCLEOTIDE SEQUENCE [LARGE SCALE GENOMIC DNA]</scope>
    <source>
        <strain evidence="2 3">Uno17</strain>
    </source>
</reference>
<dbReference type="OrthoDB" id="653003at2"/>
<organism evidence="2 3">
    <name type="scientific">Dictyobacter arantiisoli</name>
    <dbReference type="NCBI Taxonomy" id="2014874"/>
    <lineage>
        <taxon>Bacteria</taxon>
        <taxon>Bacillati</taxon>
        <taxon>Chloroflexota</taxon>
        <taxon>Ktedonobacteria</taxon>
        <taxon>Ktedonobacterales</taxon>
        <taxon>Dictyobacteraceae</taxon>
        <taxon>Dictyobacter</taxon>
    </lineage>
</organism>
<dbReference type="Proteomes" id="UP000322530">
    <property type="component" value="Unassembled WGS sequence"/>
</dbReference>
<dbReference type="EMBL" id="BIXY01000083">
    <property type="protein sequence ID" value="GCF10784.1"/>
    <property type="molecule type" value="Genomic_DNA"/>
</dbReference>
<feature type="transmembrane region" description="Helical" evidence="1">
    <location>
        <begin position="107"/>
        <end position="134"/>
    </location>
</feature>
<feature type="transmembrane region" description="Helical" evidence="1">
    <location>
        <begin position="140"/>
        <end position="160"/>
    </location>
</feature>
<accession>A0A5A5TIK9</accession>
<keyword evidence="1" id="KW-0812">Transmembrane</keyword>
<evidence type="ECO:0000313" key="3">
    <source>
        <dbReference type="Proteomes" id="UP000322530"/>
    </source>
</evidence>
<keyword evidence="1" id="KW-1133">Transmembrane helix</keyword>
<keyword evidence="3" id="KW-1185">Reference proteome</keyword>
<gene>
    <name evidence="2" type="ORF">KDI_43480</name>
</gene>
<sequence>MRRGRSYTTSLCLTDIEHFFVRPNLSPFSADYHNYSFTAGIEYIASELRTRSAVSEVRVTLYLPAASIQPGLEQRVEAALQRYCQSRIQEIELEACVLSRRALHAMLAALIVLVVFIGLGTQLTASPIFLLQVIGDGLSIIGWVFVWFPLDTFLFSVRYARQDQRIYRTLMHMHISIGEA</sequence>
<dbReference type="AlphaFoldDB" id="A0A5A5TIK9"/>
<protein>
    <submittedName>
        <fullName evidence="2">Uncharacterized protein</fullName>
    </submittedName>
</protein>
<name>A0A5A5TIK9_9CHLR</name>
<keyword evidence="1" id="KW-0472">Membrane</keyword>
<evidence type="ECO:0000313" key="2">
    <source>
        <dbReference type="EMBL" id="GCF10784.1"/>
    </source>
</evidence>
<dbReference type="RefSeq" id="WP_149403654.1">
    <property type="nucleotide sequence ID" value="NZ_BIXY01000083.1"/>
</dbReference>